<evidence type="ECO:0000256" key="4">
    <source>
        <dbReference type="ARBA" id="ARBA00022692"/>
    </source>
</evidence>
<comment type="subcellular location">
    <subcellularLocation>
        <location evidence="1">Cell outer membrane</location>
        <topology evidence="1">Multi-pass membrane protein</topology>
    </subcellularLocation>
</comment>
<proteinExistence type="predicted"/>
<sequence length="693" mass="78361">MRAIACTPLGFACLALSPQYLYAATPVSQDAKNEVTSVERIEVTYRRSSIMAEITEDAQKLVAMPGAMGDPLQAAFALPGVVAAGGSMSDPAVRGSSPSDNLFEVDFMPAGYIFHDFGMSIFNRHLIQDFKLYSAGYGTSYSNATGAVFDVNLRNPKYQPIKTTLDFTMFNAGVFLEGQLSESTAFYFSARKSTLPLFFDEGEEVEDEDGELTGITINAAPDDNDYQGKFLWDVNSQNSVIFSFTGAQDKAGANFNQRAELALKNPEYQGDAVFDRNFNSQSLIWDHASKHVSAKVGVGILNETERLEYGKVATLTDGFFQQAKAQQVSYKARVNYHIDQAHSVVFDAAYFDSESTYSYDMFQYVCTELDPDCDLNRGERINGHDTFDTDNYFIATSHVWQFHPQWQSEAGLQWQTNKYTDESFLLPRIALNYYVTQDSTITAKFGQYNRMQDLDVIAPGIGNPKLDSQRANHATVGFSQHLADDWSWSIEGYYKTMENLPLALQDSELLYSNQVEGQAYGVDLLINKNKTDNWYGWFAISYAKSERTDLQQNITRDYYADTPLVVNMVFNYQINERWNGGFNFTARSGQAYTPIVGVKENPDYAERYLPIYGEPFSERFDVYHRLDIRFERDTDFFGLDAQLILEVMNVYGQDNTSHIDLDYQKVSSVNDLIIKEETDDFEMRPSIGFSVSF</sequence>
<evidence type="ECO:0000256" key="3">
    <source>
        <dbReference type="ARBA" id="ARBA00022452"/>
    </source>
</evidence>
<evidence type="ECO:0000256" key="1">
    <source>
        <dbReference type="ARBA" id="ARBA00004571"/>
    </source>
</evidence>
<feature type="chain" id="PRO_5012918941" evidence="8">
    <location>
        <begin position="24"/>
        <end position="693"/>
    </location>
</feature>
<reference evidence="9 10" key="1">
    <citation type="submission" date="2017-02" db="EMBL/GenBank/DDBJ databases">
        <title>Pseudoalteromonas ulvae TC14 Genome.</title>
        <authorList>
            <person name="Molmeret M."/>
        </authorList>
    </citation>
    <scope>NUCLEOTIDE SEQUENCE [LARGE SCALE GENOMIC DNA]</scope>
    <source>
        <strain evidence="9">TC14</strain>
    </source>
</reference>
<evidence type="ECO:0000256" key="2">
    <source>
        <dbReference type="ARBA" id="ARBA00022448"/>
    </source>
</evidence>
<accession>A0A244CTL6</accession>
<evidence type="ECO:0000256" key="5">
    <source>
        <dbReference type="ARBA" id="ARBA00022729"/>
    </source>
</evidence>
<evidence type="ECO:0000313" key="9">
    <source>
        <dbReference type="EMBL" id="OUL58947.1"/>
    </source>
</evidence>
<dbReference type="InterPro" id="IPR039426">
    <property type="entry name" value="TonB-dep_rcpt-like"/>
</dbReference>
<evidence type="ECO:0000256" key="8">
    <source>
        <dbReference type="SAM" id="SignalP"/>
    </source>
</evidence>
<dbReference type="GO" id="GO:0009279">
    <property type="term" value="C:cell outer membrane"/>
    <property type="evidence" value="ECO:0007669"/>
    <property type="project" value="UniProtKB-SubCell"/>
</dbReference>
<keyword evidence="2" id="KW-0813">Transport</keyword>
<keyword evidence="7" id="KW-0998">Cell outer membrane</keyword>
<dbReference type="SUPFAM" id="SSF56935">
    <property type="entry name" value="Porins"/>
    <property type="match status" value="1"/>
</dbReference>
<keyword evidence="6" id="KW-0472">Membrane</keyword>
<protein>
    <submittedName>
        <fullName evidence="9">TonB-dependent receptor</fullName>
    </submittedName>
</protein>
<feature type="signal peptide" evidence="8">
    <location>
        <begin position="1"/>
        <end position="23"/>
    </location>
</feature>
<gene>
    <name evidence="9" type="ORF">B1199_01295</name>
</gene>
<evidence type="ECO:0000313" key="10">
    <source>
        <dbReference type="Proteomes" id="UP000194841"/>
    </source>
</evidence>
<evidence type="ECO:0000256" key="6">
    <source>
        <dbReference type="ARBA" id="ARBA00023136"/>
    </source>
</evidence>
<keyword evidence="10" id="KW-1185">Reference proteome</keyword>
<keyword evidence="9" id="KW-0675">Receptor</keyword>
<dbReference type="InterPro" id="IPR036942">
    <property type="entry name" value="Beta-barrel_TonB_sf"/>
</dbReference>
<dbReference type="Gene3D" id="2.40.170.20">
    <property type="entry name" value="TonB-dependent receptor, beta-barrel domain"/>
    <property type="match status" value="1"/>
</dbReference>
<dbReference type="RefSeq" id="WP_086742323.1">
    <property type="nucleotide sequence ID" value="NZ_MWPV01000001.1"/>
</dbReference>
<organism evidence="9 10">
    <name type="scientific">Pseudoalteromonas ulvae</name>
    <dbReference type="NCBI Taxonomy" id="107327"/>
    <lineage>
        <taxon>Bacteria</taxon>
        <taxon>Pseudomonadati</taxon>
        <taxon>Pseudomonadota</taxon>
        <taxon>Gammaproteobacteria</taxon>
        <taxon>Alteromonadales</taxon>
        <taxon>Pseudoalteromonadaceae</taxon>
        <taxon>Pseudoalteromonas</taxon>
    </lineage>
</organism>
<dbReference type="OrthoDB" id="9145970at2"/>
<comment type="caution">
    <text evidence="9">The sequence shown here is derived from an EMBL/GenBank/DDBJ whole genome shotgun (WGS) entry which is preliminary data.</text>
</comment>
<dbReference type="EMBL" id="MWPV01000001">
    <property type="protein sequence ID" value="OUL58947.1"/>
    <property type="molecule type" value="Genomic_DNA"/>
</dbReference>
<name>A0A244CTL6_PSEDV</name>
<evidence type="ECO:0000256" key="7">
    <source>
        <dbReference type="ARBA" id="ARBA00023237"/>
    </source>
</evidence>
<dbReference type="PANTHER" id="PTHR30069:SF29">
    <property type="entry name" value="HEMOGLOBIN AND HEMOGLOBIN-HAPTOGLOBIN-BINDING PROTEIN 1-RELATED"/>
    <property type="match status" value="1"/>
</dbReference>
<dbReference type="GO" id="GO:0044718">
    <property type="term" value="P:siderophore transmembrane transport"/>
    <property type="evidence" value="ECO:0007669"/>
    <property type="project" value="TreeGrafter"/>
</dbReference>
<keyword evidence="3" id="KW-1134">Transmembrane beta strand</keyword>
<dbReference type="Proteomes" id="UP000194841">
    <property type="component" value="Unassembled WGS sequence"/>
</dbReference>
<keyword evidence="5 8" id="KW-0732">Signal</keyword>
<dbReference type="PANTHER" id="PTHR30069">
    <property type="entry name" value="TONB-DEPENDENT OUTER MEMBRANE RECEPTOR"/>
    <property type="match status" value="1"/>
</dbReference>
<dbReference type="AlphaFoldDB" id="A0A244CTL6"/>
<keyword evidence="4" id="KW-0812">Transmembrane</keyword>
<dbReference type="GO" id="GO:0015344">
    <property type="term" value="F:siderophore uptake transmembrane transporter activity"/>
    <property type="evidence" value="ECO:0007669"/>
    <property type="project" value="TreeGrafter"/>
</dbReference>